<dbReference type="InterPro" id="IPR050321">
    <property type="entry name" value="Glycosyltr_2/OpgH_subfam"/>
</dbReference>
<gene>
    <name evidence="8" type="ORF">LTR24_008906</name>
</gene>
<dbReference type="InterPro" id="IPR001173">
    <property type="entry name" value="Glyco_trans_2-like"/>
</dbReference>
<keyword evidence="4" id="KW-0812">Transmembrane</keyword>
<dbReference type="Gene3D" id="3.90.550.10">
    <property type="entry name" value="Spore Coat Polysaccharide Biosynthesis Protein SpsA, Chain A"/>
    <property type="match status" value="1"/>
</dbReference>
<evidence type="ECO:0000256" key="2">
    <source>
        <dbReference type="ARBA" id="ARBA00022676"/>
    </source>
</evidence>
<evidence type="ECO:0000259" key="7">
    <source>
        <dbReference type="Pfam" id="PF00535"/>
    </source>
</evidence>
<keyword evidence="6" id="KW-0472">Membrane</keyword>
<proteinExistence type="predicted"/>
<evidence type="ECO:0000256" key="1">
    <source>
        <dbReference type="ARBA" id="ARBA00004141"/>
    </source>
</evidence>
<evidence type="ECO:0000313" key="8">
    <source>
        <dbReference type="EMBL" id="KAK5079811.1"/>
    </source>
</evidence>
<dbReference type="EMBL" id="JAVRRG010000170">
    <property type="protein sequence ID" value="KAK5079811.1"/>
    <property type="molecule type" value="Genomic_DNA"/>
</dbReference>
<dbReference type="SUPFAM" id="SSF53448">
    <property type="entry name" value="Nucleotide-diphospho-sugar transferases"/>
    <property type="match status" value="1"/>
</dbReference>
<dbReference type="PANTHER" id="PTHR43867:SF2">
    <property type="entry name" value="CELLULOSE SYNTHASE CATALYTIC SUBUNIT A [UDP-FORMING]"/>
    <property type="match status" value="1"/>
</dbReference>
<evidence type="ECO:0000256" key="3">
    <source>
        <dbReference type="ARBA" id="ARBA00022679"/>
    </source>
</evidence>
<evidence type="ECO:0000313" key="9">
    <source>
        <dbReference type="Proteomes" id="UP001345013"/>
    </source>
</evidence>
<keyword evidence="9" id="KW-1185">Reference proteome</keyword>
<evidence type="ECO:0000256" key="6">
    <source>
        <dbReference type="ARBA" id="ARBA00023136"/>
    </source>
</evidence>
<evidence type="ECO:0000256" key="5">
    <source>
        <dbReference type="ARBA" id="ARBA00022989"/>
    </source>
</evidence>
<comment type="caution">
    <text evidence="8">The sequence shown here is derived from an EMBL/GenBank/DDBJ whole genome shotgun (WGS) entry which is preliminary data.</text>
</comment>
<keyword evidence="2" id="KW-0328">Glycosyltransferase</keyword>
<feature type="domain" description="Glycosyltransferase 2-like" evidence="7">
    <location>
        <begin position="3"/>
        <end position="178"/>
    </location>
</feature>
<dbReference type="InterPro" id="IPR029044">
    <property type="entry name" value="Nucleotide-diphossugar_trans"/>
</dbReference>
<dbReference type="CDD" id="cd06421">
    <property type="entry name" value="CESA_CelA_like"/>
    <property type="match status" value="1"/>
</dbReference>
<evidence type="ECO:0000256" key="4">
    <source>
        <dbReference type="ARBA" id="ARBA00022692"/>
    </source>
</evidence>
<accession>A0ABR0JZI6</accession>
<dbReference type="Pfam" id="PF00535">
    <property type="entry name" value="Glycos_transf_2"/>
    <property type="match status" value="1"/>
</dbReference>
<keyword evidence="5" id="KW-1133">Transmembrane helix</keyword>
<reference evidence="8 9" key="1">
    <citation type="submission" date="2023-08" db="EMBL/GenBank/DDBJ databases">
        <title>Black Yeasts Isolated from many extreme environments.</title>
        <authorList>
            <person name="Coleine C."/>
            <person name="Stajich J.E."/>
            <person name="Selbmann L."/>
        </authorList>
    </citation>
    <scope>NUCLEOTIDE SEQUENCE [LARGE SCALE GENOMIC DNA]</scope>
    <source>
        <strain evidence="8 9">CCFEE 5885</strain>
    </source>
</reference>
<keyword evidence="3" id="KW-0808">Transferase</keyword>
<organism evidence="8 9">
    <name type="scientific">Lithohypha guttulata</name>
    <dbReference type="NCBI Taxonomy" id="1690604"/>
    <lineage>
        <taxon>Eukaryota</taxon>
        <taxon>Fungi</taxon>
        <taxon>Dikarya</taxon>
        <taxon>Ascomycota</taxon>
        <taxon>Pezizomycotina</taxon>
        <taxon>Eurotiomycetes</taxon>
        <taxon>Chaetothyriomycetidae</taxon>
        <taxon>Chaetothyriales</taxon>
        <taxon>Trichomeriaceae</taxon>
        <taxon>Lithohypha</taxon>
    </lineage>
</organism>
<dbReference type="PANTHER" id="PTHR43867">
    <property type="entry name" value="CELLULOSE SYNTHASE CATALYTIC SUBUNIT A [UDP-FORMING]"/>
    <property type="match status" value="1"/>
</dbReference>
<sequence>MDVMITACGEDHDLIMNVVRAACETNWPNDRLHVILLDDGKSEELRKSMQRLQETYPWAHYTSRKAPEVPDYKAGNLNHGLEYSAGLSIDPFPFVAGLDVDMIVQPHWLRAMMPHLLKDPGLGMACPRQHFYNIPKNDRIRQDLDYFYNITELVHDGLGAGDCVGSGYLVRRKAMDTIGGFPTYSISEDTGCSSALVGKGWGVAYIDEFLQCGEMPEYVKST</sequence>
<name>A0ABR0JZI6_9EURO</name>
<dbReference type="Proteomes" id="UP001345013">
    <property type="component" value="Unassembled WGS sequence"/>
</dbReference>
<protein>
    <recommendedName>
        <fullName evidence="7">Glycosyltransferase 2-like domain-containing protein</fullName>
    </recommendedName>
</protein>
<comment type="subcellular location">
    <subcellularLocation>
        <location evidence="1">Membrane</location>
        <topology evidence="1">Multi-pass membrane protein</topology>
    </subcellularLocation>
</comment>